<keyword evidence="4" id="KW-0720">Serine protease</keyword>
<evidence type="ECO:0000256" key="2">
    <source>
        <dbReference type="ARBA" id="ARBA00022670"/>
    </source>
</evidence>
<feature type="region of interest" description="Disordered" evidence="5">
    <location>
        <begin position="520"/>
        <end position="567"/>
    </location>
</feature>
<name>A0A6J6F869_9ZZZZ</name>
<evidence type="ECO:0000259" key="6">
    <source>
        <dbReference type="PROSITE" id="PS50853"/>
    </source>
</evidence>
<keyword evidence="3" id="KW-0378">Hydrolase</keyword>
<dbReference type="InterPro" id="IPR036852">
    <property type="entry name" value="Peptidase_S8/S53_dom_sf"/>
</dbReference>
<evidence type="ECO:0000313" key="7">
    <source>
        <dbReference type="EMBL" id="CAB4584776.1"/>
    </source>
</evidence>
<dbReference type="InterPro" id="IPR037045">
    <property type="entry name" value="S8pro/Inhibitor_I9_sf"/>
</dbReference>
<dbReference type="GO" id="GO:0004252">
    <property type="term" value="F:serine-type endopeptidase activity"/>
    <property type="evidence" value="ECO:0007669"/>
    <property type="project" value="InterPro"/>
</dbReference>
<dbReference type="PROSITE" id="PS50853">
    <property type="entry name" value="FN3"/>
    <property type="match status" value="2"/>
</dbReference>
<gene>
    <name evidence="7" type="ORF">UFOPK1722_01272</name>
</gene>
<dbReference type="InterPro" id="IPR000209">
    <property type="entry name" value="Peptidase_S8/S53_dom"/>
</dbReference>
<dbReference type="InterPro" id="IPR023827">
    <property type="entry name" value="Peptidase_S8_Asp-AS"/>
</dbReference>
<dbReference type="PROSITE" id="PS00138">
    <property type="entry name" value="SUBTILASE_SER"/>
    <property type="match status" value="1"/>
</dbReference>
<dbReference type="Gene3D" id="2.60.40.10">
    <property type="entry name" value="Immunoglobulins"/>
    <property type="match status" value="2"/>
</dbReference>
<dbReference type="InterPro" id="IPR022398">
    <property type="entry name" value="Peptidase_S8_His-AS"/>
</dbReference>
<dbReference type="FunFam" id="3.40.50.200:FF:000014">
    <property type="entry name" value="Proteinase K"/>
    <property type="match status" value="1"/>
</dbReference>
<keyword evidence="2" id="KW-0645">Protease</keyword>
<dbReference type="InterPro" id="IPR003961">
    <property type="entry name" value="FN3_dom"/>
</dbReference>
<dbReference type="Pfam" id="PF05922">
    <property type="entry name" value="Inhibitor_I9"/>
    <property type="match status" value="1"/>
</dbReference>
<dbReference type="InterPro" id="IPR023828">
    <property type="entry name" value="Peptidase_S8_Ser-AS"/>
</dbReference>
<accession>A0A6J6F869</accession>
<dbReference type="PROSITE" id="PS51892">
    <property type="entry name" value="SUBTILASE"/>
    <property type="match status" value="1"/>
</dbReference>
<proteinExistence type="inferred from homology"/>
<dbReference type="CDD" id="cd04077">
    <property type="entry name" value="Peptidases_S8_PCSK9_ProteinaseK_like"/>
    <property type="match status" value="1"/>
</dbReference>
<dbReference type="Pfam" id="PF00041">
    <property type="entry name" value="fn3"/>
    <property type="match status" value="2"/>
</dbReference>
<dbReference type="PRINTS" id="PR00723">
    <property type="entry name" value="SUBTILISIN"/>
</dbReference>
<dbReference type="InterPro" id="IPR050131">
    <property type="entry name" value="Peptidase_S8_subtilisin-like"/>
</dbReference>
<dbReference type="SMART" id="SM00060">
    <property type="entry name" value="FN3"/>
    <property type="match status" value="2"/>
</dbReference>
<dbReference type="PROSITE" id="PS00137">
    <property type="entry name" value="SUBTILASE_HIS"/>
    <property type="match status" value="1"/>
</dbReference>
<organism evidence="7">
    <name type="scientific">freshwater metagenome</name>
    <dbReference type="NCBI Taxonomy" id="449393"/>
    <lineage>
        <taxon>unclassified sequences</taxon>
        <taxon>metagenomes</taxon>
        <taxon>ecological metagenomes</taxon>
    </lineage>
</organism>
<dbReference type="PROSITE" id="PS00136">
    <property type="entry name" value="SUBTILASE_ASP"/>
    <property type="match status" value="1"/>
</dbReference>
<evidence type="ECO:0000256" key="5">
    <source>
        <dbReference type="SAM" id="MobiDB-lite"/>
    </source>
</evidence>
<dbReference type="Gene3D" id="3.30.70.80">
    <property type="entry name" value="Peptidase S8 propeptide/proteinase inhibitor I9"/>
    <property type="match status" value="1"/>
</dbReference>
<dbReference type="Pfam" id="PF00082">
    <property type="entry name" value="Peptidase_S8"/>
    <property type="match status" value="1"/>
</dbReference>
<dbReference type="InterPro" id="IPR013783">
    <property type="entry name" value="Ig-like_fold"/>
</dbReference>
<dbReference type="EMBL" id="CAEZTS010000116">
    <property type="protein sequence ID" value="CAB4584776.1"/>
    <property type="molecule type" value="Genomic_DNA"/>
</dbReference>
<dbReference type="Gene3D" id="3.40.50.200">
    <property type="entry name" value="Peptidase S8/S53 domain"/>
    <property type="match status" value="1"/>
</dbReference>
<dbReference type="GO" id="GO:0006508">
    <property type="term" value="P:proteolysis"/>
    <property type="evidence" value="ECO:0007669"/>
    <property type="project" value="UniProtKB-KW"/>
</dbReference>
<feature type="domain" description="Fibronectin type-III" evidence="6">
    <location>
        <begin position="444"/>
        <end position="541"/>
    </location>
</feature>
<dbReference type="SUPFAM" id="SSF49265">
    <property type="entry name" value="Fibronectin type III"/>
    <property type="match status" value="2"/>
</dbReference>
<dbReference type="InterPro" id="IPR036116">
    <property type="entry name" value="FN3_sf"/>
</dbReference>
<comment type="similarity">
    <text evidence="1">Belongs to the peptidase S8 family.</text>
</comment>
<feature type="region of interest" description="Disordered" evidence="5">
    <location>
        <begin position="388"/>
        <end position="451"/>
    </location>
</feature>
<dbReference type="GO" id="GO:0005615">
    <property type="term" value="C:extracellular space"/>
    <property type="evidence" value="ECO:0007669"/>
    <property type="project" value="TreeGrafter"/>
</dbReference>
<feature type="domain" description="Fibronectin type-III" evidence="6">
    <location>
        <begin position="544"/>
        <end position="636"/>
    </location>
</feature>
<dbReference type="AlphaFoldDB" id="A0A6J6F869"/>
<dbReference type="PANTHER" id="PTHR43806:SF11">
    <property type="entry name" value="CEREVISIN-RELATED"/>
    <property type="match status" value="1"/>
</dbReference>
<dbReference type="SUPFAM" id="SSF52743">
    <property type="entry name" value="Subtilisin-like"/>
    <property type="match status" value="1"/>
</dbReference>
<evidence type="ECO:0000256" key="3">
    <source>
        <dbReference type="ARBA" id="ARBA00022801"/>
    </source>
</evidence>
<protein>
    <submittedName>
        <fullName evidence="7">Unannotated protein</fullName>
    </submittedName>
</protein>
<dbReference type="PANTHER" id="PTHR43806">
    <property type="entry name" value="PEPTIDASE S8"/>
    <property type="match status" value="1"/>
</dbReference>
<feature type="compositionally biased region" description="Low complexity" evidence="5">
    <location>
        <begin position="433"/>
        <end position="449"/>
    </location>
</feature>
<evidence type="ECO:0000256" key="1">
    <source>
        <dbReference type="ARBA" id="ARBA00011073"/>
    </source>
</evidence>
<dbReference type="InterPro" id="IPR015500">
    <property type="entry name" value="Peptidase_S8_subtilisin-rel"/>
</dbReference>
<dbReference type="CDD" id="cd00063">
    <property type="entry name" value="FN3"/>
    <property type="match status" value="2"/>
</dbReference>
<sequence>MSVLVSLTIVLLSVVSALSLSTAPPASASARSSYIVTLRTANDAQLFRTRMNSSGGVVTEVLDSVFNGVIANLTAAQVVQLRRDPRVVRIESNKVVRTAELPPTWGLDRVDQRALPLDSSFSIDARWGGGVTVYIVDTGINLGHSEFSGRLLPGHDVLTIGGNGDDCNGHGTHVAGTVAGVTYGIARSARLVPVRVLDCLGGGTTAGVISGIDWVIEHHQAGVPAVLNMSLGGTHSPSLNAAVDRAVADGITVVVAAGNENADACRVSPASAASAITVGATTSTDQRSTFSNFGSCLDLFAPGSSITSAWVGGPGASNTISGTSMASPHVAGVAAAYLSVWTASTPAEVSAGLVGASTRGVVTNAGPASPNGLLYVDSTWVPGNLPIPPTNPEPLPTAPPTAPVSTRPVVTPPPPTAPTVPITRPTIPPTTRPQPTTTVRPPSRPSTPTVDSVVAGNREATVSASLSGFSGQHYTTITFTSSPGGRSCTVTVSGSRNNSCTVTGLTNGTTYTFTAIAENAGGRSGTSRQSDPVVPFDENRTPGTPSNPSAAPDRSSRTTVRFTWSPPRDNGAGIAEYRIEHRRNNSFGGSESRITTNSYDLRFQTRGNLITFRVRACNARGSCSSWSEWSNVAVVG</sequence>
<feature type="compositionally biased region" description="Pro residues" evidence="5">
    <location>
        <begin position="388"/>
        <end position="402"/>
    </location>
</feature>
<dbReference type="InterPro" id="IPR010259">
    <property type="entry name" value="S8pro/Inhibitor_I9"/>
</dbReference>
<reference evidence="7" key="1">
    <citation type="submission" date="2020-05" db="EMBL/GenBank/DDBJ databases">
        <authorList>
            <person name="Chiriac C."/>
            <person name="Salcher M."/>
            <person name="Ghai R."/>
            <person name="Kavagutti S V."/>
        </authorList>
    </citation>
    <scope>NUCLEOTIDE SEQUENCE</scope>
</reference>
<dbReference type="InterPro" id="IPR034193">
    <property type="entry name" value="PCSK9_ProteinaseK-like"/>
</dbReference>
<evidence type="ECO:0000256" key="4">
    <source>
        <dbReference type="ARBA" id="ARBA00022825"/>
    </source>
</evidence>